<dbReference type="EMBL" id="BKCJ011332641">
    <property type="protein sequence ID" value="GFD21835.1"/>
    <property type="molecule type" value="Genomic_DNA"/>
</dbReference>
<protein>
    <submittedName>
        <fullName evidence="2">Uncharacterized protein</fullName>
    </submittedName>
</protein>
<proteinExistence type="predicted"/>
<sequence>DAGLGDQEDASKQGRTIDDLDADEGVTLVDETQERNDQDMFDTSILDGKEVVAEKEVSTAEVVPTAGEVVTTASEVVTTGGVEVSTTMKSYWL</sequence>
<dbReference type="AlphaFoldDB" id="A0A699UFF6"/>
<accession>A0A699UFF6</accession>
<feature type="non-terminal residue" evidence="2">
    <location>
        <position position="93"/>
    </location>
</feature>
<name>A0A699UFF6_TANCI</name>
<comment type="caution">
    <text evidence="2">The sequence shown here is derived from an EMBL/GenBank/DDBJ whole genome shotgun (WGS) entry which is preliminary data.</text>
</comment>
<organism evidence="2">
    <name type="scientific">Tanacetum cinerariifolium</name>
    <name type="common">Dalmatian daisy</name>
    <name type="synonym">Chrysanthemum cinerariifolium</name>
    <dbReference type="NCBI Taxonomy" id="118510"/>
    <lineage>
        <taxon>Eukaryota</taxon>
        <taxon>Viridiplantae</taxon>
        <taxon>Streptophyta</taxon>
        <taxon>Embryophyta</taxon>
        <taxon>Tracheophyta</taxon>
        <taxon>Spermatophyta</taxon>
        <taxon>Magnoliopsida</taxon>
        <taxon>eudicotyledons</taxon>
        <taxon>Gunneridae</taxon>
        <taxon>Pentapetalae</taxon>
        <taxon>asterids</taxon>
        <taxon>campanulids</taxon>
        <taxon>Asterales</taxon>
        <taxon>Asteraceae</taxon>
        <taxon>Asteroideae</taxon>
        <taxon>Anthemideae</taxon>
        <taxon>Anthemidinae</taxon>
        <taxon>Tanacetum</taxon>
    </lineage>
</organism>
<feature type="compositionally biased region" description="Basic and acidic residues" evidence="1">
    <location>
        <begin position="9"/>
        <end position="18"/>
    </location>
</feature>
<evidence type="ECO:0000256" key="1">
    <source>
        <dbReference type="SAM" id="MobiDB-lite"/>
    </source>
</evidence>
<evidence type="ECO:0000313" key="2">
    <source>
        <dbReference type="EMBL" id="GFD21835.1"/>
    </source>
</evidence>
<gene>
    <name evidence="2" type="ORF">Tci_893804</name>
</gene>
<feature type="non-terminal residue" evidence="2">
    <location>
        <position position="1"/>
    </location>
</feature>
<reference evidence="2" key="1">
    <citation type="journal article" date="2019" name="Sci. Rep.">
        <title>Draft genome of Tanacetum cinerariifolium, the natural source of mosquito coil.</title>
        <authorList>
            <person name="Yamashiro T."/>
            <person name="Shiraishi A."/>
            <person name="Satake H."/>
            <person name="Nakayama K."/>
        </authorList>
    </citation>
    <scope>NUCLEOTIDE SEQUENCE</scope>
</reference>
<feature type="region of interest" description="Disordered" evidence="1">
    <location>
        <begin position="1"/>
        <end position="23"/>
    </location>
</feature>